<gene>
    <name evidence="3" type="ORF">SAMN04487772_12429</name>
</gene>
<dbReference type="Gene3D" id="2.60.40.1080">
    <property type="match status" value="1"/>
</dbReference>
<evidence type="ECO:0000313" key="3">
    <source>
        <dbReference type="EMBL" id="SET48247.1"/>
    </source>
</evidence>
<evidence type="ECO:0000259" key="2">
    <source>
        <dbReference type="Pfam" id="PF02368"/>
    </source>
</evidence>
<dbReference type="AlphaFoldDB" id="A0A1I0ESD3"/>
<protein>
    <submittedName>
        <fullName evidence="3">Ig-like domain (Group 2)</fullName>
    </submittedName>
</protein>
<reference evidence="3 4" key="1">
    <citation type="submission" date="2016-10" db="EMBL/GenBank/DDBJ databases">
        <authorList>
            <person name="de Groot N.N."/>
        </authorList>
    </citation>
    <scope>NUCLEOTIDE SEQUENCE [LARGE SCALE GENOMIC DNA]</scope>
    <source>
        <strain evidence="3 4">DSM 1801</strain>
    </source>
</reference>
<proteinExistence type="predicted"/>
<dbReference type="EMBL" id="FOHN01000024">
    <property type="protein sequence ID" value="SET48247.1"/>
    <property type="molecule type" value="Genomic_DNA"/>
</dbReference>
<evidence type="ECO:0000313" key="4">
    <source>
        <dbReference type="Proteomes" id="UP000199800"/>
    </source>
</evidence>
<dbReference type="Pfam" id="PF02368">
    <property type="entry name" value="Big_2"/>
    <property type="match status" value="1"/>
</dbReference>
<sequence>MKLRKYKLIGIMLFIFSLITPIFYTNVYASSGFYLSNGKSAPDILYAGYSYTLRVKGQSVYFYSSKPGLVEIGKKTGKLLVKEPGSVTIKALKRGSSRLICKKTFTIRRRSDYIVPSRKSLTLVMGQTHKLSVRKSPRNSTDVIRYYSSNTKVAKVDSCTGKITALTIGTASIYACSKADIKTSNQDSSNRKVHIPVKVYSSLTSAKQITLNEVQVGFSQLPSSLKRTDFSIKDQNGHPITVSNIATQGNQAILGINQSLSDGKVYTVTYKTSKYNFSASDGIIRKFEFMSTKVPINTETPVVAYAFDNKGIQLGEYEYGITYPNITFTVSSSYLNSSKKLNFTVPNGTALARISCKSSNTITADSGNVTISAYDPEMVSAQYRCTITNTTDYTFTDDSICKTLLPNNATDYYAHFNVQTSSKKEITDYSKYTFSSANTSILILQDNSISNSVKYIGLYPVSIGSTYIYMKDSSGYTVATFPVTVTKPSELTSIALSKSMIPLVNTPDSSSETITVTAKDQYNNTINDTSAVSCFLECTSAPTNFVSAAEVNSNSSVYYTCSYPTITFHNVGIAPGTYTYKVYAGSKYTTVTVVVSGIAPSPSPRS</sequence>
<name>A0A1I0ESD3_9FIRM</name>
<dbReference type="Proteomes" id="UP000199800">
    <property type="component" value="Unassembled WGS sequence"/>
</dbReference>
<feature type="domain" description="BIG2" evidence="2">
    <location>
        <begin position="119"/>
        <end position="179"/>
    </location>
</feature>
<dbReference type="InterPro" id="IPR014755">
    <property type="entry name" value="Cu-Rt/internalin_Ig-like"/>
</dbReference>
<dbReference type="STRING" id="29364.SAMN04487772_12429"/>
<accession>A0A1I0ESD3</accession>
<keyword evidence="1" id="KW-0732">Signal</keyword>
<evidence type="ECO:0000256" key="1">
    <source>
        <dbReference type="ARBA" id="ARBA00022729"/>
    </source>
</evidence>
<dbReference type="InterPro" id="IPR008964">
    <property type="entry name" value="Invasin/intimin_cell_adhesion"/>
</dbReference>
<dbReference type="Gene3D" id="2.60.40.1220">
    <property type="match status" value="1"/>
</dbReference>
<keyword evidence="4" id="KW-1185">Reference proteome</keyword>
<organism evidence="3 4">
    <name type="scientific">[Clostridium] polysaccharolyticum</name>
    <dbReference type="NCBI Taxonomy" id="29364"/>
    <lineage>
        <taxon>Bacteria</taxon>
        <taxon>Bacillati</taxon>
        <taxon>Bacillota</taxon>
        <taxon>Clostridia</taxon>
        <taxon>Lachnospirales</taxon>
        <taxon>Lachnospiraceae</taxon>
    </lineage>
</organism>
<dbReference type="RefSeq" id="WP_177180782.1">
    <property type="nucleotide sequence ID" value="NZ_FOHN01000024.1"/>
</dbReference>
<dbReference type="SUPFAM" id="SSF49373">
    <property type="entry name" value="Invasin/intimin cell-adhesion fragments"/>
    <property type="match status" value="1"/>
</dbReference>
<dbReference type="InterPro" id="IPR003343">
    <property type="entry name" value="Big_2"/>
</dbReference>